<dbReference type="InterPro" id="IPR020823">
    <property type="entry name" value="Cell_div_FtsA"/>
</dbReference>
<dbReference type="PANTHER" id="PTHR32432">
    <property type="entry name" value="CELL DIVISION PROTEIN FTSA-RELATED"/>
    <property type="match status" value="1"/>
</dbReference>
<dbReference type="GO" id="GO:0009898">
    <property type="term" value="C:cytoplasmic side of plasma membrane"/>
    <property type="evidence" value="ECO:0007669"/>
    <property type="project" value="UniProtKB-UniRule"/>
</dbReference>
<dbReference type="InterPro" id="IPR003494">
    <property type="entry name" value="SHS2_FtsA"/>
</dbReference>
<evidence type="ECO:0000256" key="5">
    <source>
        <dbReference type="HAMAP-Rule" id="MF_02033"/>
    </source>
</evidence>
<evidence type="ECO:0000256" key="1">
    <source>
        <dbReference type="ARBA" id="ARBA00022475"/>
    </source>
</evidence>
<dbReference type="SMART" id="SM00842">
    <property type="entry name" value="FtsA"/>
    <property type="match status" value="1"/>
</dbReference>
<comment type="similarity">
    <text evidence="5 6">Belongs to the FtsA/MreB family.</text>
</comment>
<dbReference type="InterPro" id="IPR043129">
    <property type="entry name" value="ATPase_NBD"/>
</dbReference>
<keyword evidence="1 5" id="KW-1003">Cell membrane</keyword>
<organism evidence="8 9">
    <name type="scientific">Caminibacter mediatlanticus TB-2</name>
    <dbReference type="NCBI Taxonomy" id="391592"/>
    <lineage>
        <taxon>Bacteria</taxon>
        <taxon>Pseudomonadati</taxon>
        <taxon>Campylobacterota</taxon>
        <taxon>Epsilonproteobacteria</taxon>
        <taxon>Nautiliales</taxon>
        <taxon>Nautiliaceae</taxon>
        <taxon>Caminibacter</taxon>
    </lineage>
</organism>
<feature type="domain" description="SHS2" evidence="7">
    <location>
        <begin position="4"/>
        <end position="192"/>
    </location>
</feature>
<dbReference type="GO" id="GO:0032153">
    <property type="term" value="C:cell division site"/>
    <property type="evidence" value="ECO:0007669"/>
    <property type="project" value="UniProtKB-UniRule"/>
</dbReference>
<gene>
    <name evidence="5" type="primary">ftsA</name>
    <name evidence="8" type="ORF">CMTB2_01029</name>
</gene>
<sequence>MKNLLAIDLGSSKTTAIIANYDEITDNISISGVGIAKTRGVKKGAIVNIDQASRSIKQAYNDAKRVAGVDVKKAIVSISSVYTKSIISYGIVNIPGNEITIKEINRAIQTALYNANIPQDYQLLQALPYDFKVDELSEIEDPAGMSGSRLEVSLHIIAVQKSGVENLKKTLKQAGLEIENIVSAGYASGLATLKDDEKELGVALIDIGATTSDLAIFVNKSLRHTDYLGVGSHHITNDLSMALHTPLSDAEEIKIKFGEYVKNDDELIEISVIGNEEEKQKASITTITQVIIARIEETFMLLNKEIEESGLKNKIGAGIVLTGGFTNFYNIKEIASQFFDGLPVRVGIPKKIDGLFENLKAPEFSTPIGLLLYGTKEGLTYEIDSNRQFRTKSSFEEISKNIENNSQITQKEEKNEPKEELSSIMINNEPSFWQKIKTWLSNLF</sequence>
<comment type="subunit">
    <text evidence="5">Self-interacts. Interacts with FtsZ.</text>
</comment>
<dbReference type="NCBIfam" id="TIGR01174">
    <property type="entry name" value="ftsA"/>
    <property type="match status" value="1"/>
</dbReference>
<protein>
    <recommendedName>
        <fullName evidence="5 6">Cell division protein FtsA</fullName>
    </recommendedName>
</protein>
<keyword evidence="4 5" id="KW-0131">Cell cycle</keyword>
<dbReference type="CDD" id="cd24048">
    <property type="entry name" value="ASKHA_NBD_FtsA"/>
    <property type="match status" value="1"/>
</dbReference>
<evidence type="ECO:0000256" key="3">
    <source>
        <dbReference type="ARBA" id="ARBA00023136"/>
    </source>
</evidence>
<dbReference type="HAMAP" id="MF_02033">
    <property type="entry name" value="FtsA"/>
    <property type="match status" value="1"/>
</dbReference>
<evidence type="ECO:0000313" key="8">
    <source>
        <dbReference type="EMBL" id="EDM23807.1"/>
    </source>
</evidence>
<proteinExistence type="inferred from homology"/>
<dbReference type="InterPro" id="IPR050696">
    <property type="entry name" value="FtsA/MreB"/>
</dbReference>
<reference evidence="8 9" key="1">
    <citation type="journal article" date="2011" name="Stand. Genomic Sci.">
        <title>Draft genome sequence of Caminibacter mediatlanticus strain TB-2, an epsilonproteobacterium isolated from a deep-sea hydrothermal vent.</title>
        <authorList>
            <person name="Giovannelli D."/>
            <person name="Ferriera S."/>
            <person name="Johnson J."/>
            <person name="Kravitz S."/>
            <person name="Perez-Rodriguez I."/>
            <person name="Ricci J."/>
            <person name="O'Brien C."/>
            <person name="Voordeckers J.W."/>
            <person name="Bini E."/>
            <person name="Vetriani C."/>
        </authorList>
    </citation>
    <scope>NUCLEOTIDE SEQUENCE [LARGE SCALE GENOMIC DNA]</scope>
    <source>
        <strain evidence="8 9">TB-2</strain>
    </source>
</reference>
<dbReference type="SUPFAM" id="SSF53067">
    <property type="entry name" value="Actin-like ATPase domain"/>
    <property type="match status" value="2"/>
</dbReference>
<dbReference type="Gene3D" id="3.30.420.40">
    <property type="match status" value="2"/>
</dbReference>
<evidence type="ECO:0000313" key="9">
    <source>
        <dbReference type="Proteomes" id="UP000003288"/>
    </source>
</evidence>
<dbReference type="Pfam" id="PF14450">
    <property type="entry name" value="FtsA"/>
    <property type="match status" value="1"/>
</dbReference>
<accession>A0AAI9F1K6</accession>
<comment type="caution">
    <text evidence="8">The sequence shown here is derived from an EMBL/GenBank/DDBJ whole genome shotgun (WGS) entry which is preliminary data.</text>
</comment>
<comment type="function">
    <text evidence="5 6">Cell division protein that is involved in the assembly of the Z ring. May serve as a membrane anchor for the Z ring.</text>
</comment>
<dbReference type="GO" id="GO:0043093">
    <property type="term" value="P:FtsZ-dependent cytokinesis"/>
    <property type="evidence" value="ECO:0007669"/>
    <property type="project" value="UniProtKB-UniRule"/>
</dbReference>
<name>A0AAI9F1K6_9BACT</name>
<keyword evidence="2 5" id="KW-0132">Cell division</keyword>
<evidence type="ECO:0000256" key="6">
    <source>
        <dbReference type="PIRNR" id="PIRNR003101"/>
    </source>
</evidence>
<dbReference type="Pfam" id="PF02491">
    <property type="entry name" value="SHS2_FTSA"/>
    <property type="match status" value="1"/>
</dbReference>
<keyword evidence="3 5" id="KW-0472">Membrane</keyword>
<dbReference type="PIRSF" id="PIRSF003101">
    <property type="entry name" value="FtsA"/>
    <property type="match status" value="1"/>
</dbReference>
<dbReference type="PANTHER" id="PTHR32432:SF4">
    <property type="entry name" value="CELL DIVISION PROTEIN FTSA"/>
    <property type="match status" value="1"/>
</dbReference>
<dbReference type="Proteomes" id="UP000003288">
    <property type="component" value="Unassembled WGS sequence"/>
</dbReference>
<evidence type="ECO:0000256" key="4">
    <source>
        <dbReference type="ARBA" id="ARBA00023306"/>
    </source>
</evidence>
<evidence type="ECO:0000259" key="7">
    <source>
        <dbReference type="SMART" id="SM00842"/>
    </source>
</evidence>
<evidence type="ECO:0000256" key="2">
    <source>
        <dbReference type="ARBA" id="ARBA00022618"/>
    </source>
</evidence>
<comment type="subcellular location">
    <subcellularLocation>
        <location evidence="5">Cell membrane</location>
        <topology evidence="5">Peripheral membrane protein</topology>
        <orientation evidence="5">Cytoplasmic side</orientation>
    </subcellularLocation>
    <text evidence="5">Localizes to the Z ring in an FtsZ-dependent manner. Targeted to the membrane through a conserved C-terminal amphipathic helix.</text>
</comment>
<dbReference type="EMBL" id="ABCJ01000003">
    <property type="protein sequence ID" value="EDM23807.1"/>
    <property type="molecule type" value="Genomic_DNA"/>
</dbReference>
<dbReference type="AlphaFoldDB" id="A0AAI9F1K6"/>
<dbReference type="RefSeq" id="WP_007474365.1">
    <property type="nucleotide sequence ID" value="NZ_ABCJ01000003.1"/>
</dbReference>